<dbReference type="PROSITE" id="PS50076">
    <property type="entry name" value="DNAJ_2"/>
    <property type="match status" value="1"/>
</dbReference>
<dbReference type="AlphaFoldDB" id="A0A024V6Z6"/>
<protein>
    <recommendedName>
        <fullName evidence="2">J domain-containing protein</fullName>
    </recommendedName>
</protein>
<reference evidence="3 4" key="1">
    <citation type="submission" date="2013-02" db="EMBL/GenBank/DDBJ databases">
        <title>The Genome Annotation of Plasmodium falciparum Vietnam Oak-Knoll (FVO).</title>
        <authorList>
            <consortium name="The Broad Institute Genome Sequencing Platform"/>
            <consortium name="The Broad Institute Genome Sequencing Center for Infectious Disease"/>
            <person name="Neafsey D."/>
            <person name="Hoffman S."/>
            <person name="Volkman S."/>
            <person name="Rosenthal P."/>
            <person name="Walker B."/>
            <person name="Young S.K."/>
            <person name="Zeng Q."/>
            <person name="Gargeya S."/>
            <person name="Fitzgerald M."/>
            <person name="Haas B."/>
            <person name="Abouelleil A."/>
            <person name="Allen A.W."/>
            <person name="Alvarado L."/>
            <person name="Arachchi H.M."/>
            <person name="Berlin A.M."/>
            <person name="Chapman S.B."/>
            <person name="Gainer-Dewar J."/>
            <person name="Goldberg J."/>
            <person name="Griggs A."/>
            <person name="Gujja S."/>
            <person name="Hansen M."/>
            <person name="Howarth C."/>
            <person name="Imamovic A."/>
            <person name="Ireland A."/>
            <person name="Larimer J."/>
            <person name="McCowan C."/>
            <person name="Murphy C."/>
            <person name="Pearson M."/>
            <person name="Poon T.W."/>
            <person name="Priest M."/>
            <person name="Roberts A."/>
            <person name="Saif S."/>
            <person name="Shea T."/>
            <person name="Sisk P."/>
            <person name="Sykes S."/>
            <person name="Wortman J."/>
            <person name="Nusbaum C."/>
            <person name="Birren B."/>
        </authorList>
    </citation>
    <scope>NUCLEOTIDE SEQUENCE [LARGE SCALE GENOMIC DNA]</scope>
    <source>
        <strain evidence="4">Vietnam Oak-Knoll (FVO)</strain>
    </source>
</reference>
<dbReference type="InterPro" id="IPR019111">
    <property type="entry name" value="PRESA_N"/>
</dbReference>
<dbReference type="InterPro" id="IPR001623">
    <property type="entry name" value="DnaJ_domain"/>
</dbReference>
<dbReference type="SMR" id="A0A024V6Z6"/>
<evidence type="ECO:0000256" key="1">
    <source>
        <dbReference type="SAM" id="Phobius"/>
    </source>
</evidence>
<dbReference type="PRINTS" id="PR00625">
    <property type="entry name" value="JDOMAIN"/>
</dbReference>
<dbReference type="InterPro" id="IPR052423">
    <property type="entry name" value="EMIR"/>
</dbReference>
<keyword evidence="1" id="KW-0812">Transmembrane</keyword>
<dbReference type="SMART" id="SM00271">
    <property type="entry name" value="DnaJ"/>
    <property type="match status" value="1"/>
</dbReference>
<dbReference type="Gene3D" id="1.10.287.110">
    <property type="entry name" value="DnaJ domain"/>
    <property type="match status" value="1"/>
</dbReference>
<dbReference type="OrthoDB" id="445556at2759"/>
<evidence type="ECO:0000313" key="3">
    <source>
        <dbReference type="EMBL" id="ETW17990.1"/>
    </source>
</evidence>
<dbReference type="Pfam" id="PF09687">
    <property type="entry name" value="PRESAN"/>
    <property type="match status" value="1"/>
</dbReference>
<organism evidence="3 4">
    <name type="scientific">Plasmodium falciparum Vietnam Oak-Knoll</name>
    <name type="common">FVO</name>
    <dbReference type="NCBI Taxonomy" id="1036723"/>
    <lineage>
        <taxon>Eukaryota</taxon>
        <taxon>Sar</taxon>
        <taxon>Alveolata</taxon>
        <taxon>Apicomplexa</taxon>
        <taxon>Aconoidasida</taxon>
        <taxon>Haemosporida</taxon>
        <taxon>Plasmodiidae</taxon>
        <taxon>Plasmodium</taxon>
        <taxon>Plasmodium (Laverania)</taxon>
    </lineage>
</organism>
<name>A0A024V6Z6_PLAFA</name>
<dbReference type="CDD" id="cd06257">
    <property type="entry name" value="DnaJ"/>
    <property type="match status" value="1"/>
</dbReference>
<feature type="domain" description="J" evidence="2">
    <location>
        <begin position="525"/>
        <end position="590"/>
    </location>
</feature>
<proteinExistence type="predicted"/>
<accession>A0A024V6Z6</accession>
<dbReference type="Gene3D" id="6.10.280.180">
    <property type="entry name" value="Plasmodium RESA, N-terminal helical domain"/>
    <property type="match status" value="1"/>
</dbReference>
<reference evidence="3 4" key="2">
    <citation type="submission" date="2013-02" db="EMBL/GenBank/DDBJ databases">
        <title>The Genome Sequence of Plasmodium falciparum Vietnam Oak-Knoll (FVO).</title>
        <authorList>
            <consortium name="The Broad Institute Genome Sequencing Platform"/>
            <consortium name="The Broad Institute Genome Sequencing Center for Infectious Disease"/>
            <person name="Neafsey D."/>
            <person name="Cheeseman I."/>
            <person name="Volkman S."/>
            <person name="Adams J."/>
            <person name="Walker B."/>
            <person name="Young S.K."/>
            <person name="Zeng Q."/>
            <person name="Gargeya S."/>
            <person name="Fitzgerald M."/>
            <person name="Haas B."/>
            <person name="Abouelleil A."/>
            <person name="Alvarado L."/>
            <person name="Arachchi H.M."/>
            <person name="Berlin A.M."/>
            <person name="Chapman S.B."/>
            <person name="Dewar J."/>
            <person name="Goldberg J."/>
            <person name="Griggs A."/>
            <person name="Gujja S."/>
            <person name="Hansen M."/>
            <person name="Howarth C."/>
            <person name="Imamovic A."/>
            <person name="Larimer J."/>
            <person name="McCowan C."/>
            <person name="Murphy C."/>
            <person name="Neiman D."/>
            <person name="Pearson M."/>
            <person name="Priest M."/>
            <person name="Roberts A."/>
            <person name="Saif S."/>
            <person name="Shea T."/>
            <person name="Sisk P."/>
            <person name="Sykes S."/>
            <person name="Wortman J."/>
            <person name="Nusbaum C."/>
            <person name="Birren B."/>
        </authorList>
    </citation>
    <scope>NUCLEOTIDE SEQUENCE [LARGE SCALE GENOMIC DNA]</scope>
    <source>
        <strain evidence="4">Vietnam Oak-Knoll (FVO)</strain>
    </source>
</reference>
<dbReference type="InterPro" id="IPR044885">
    <property type="entry name" value="PRESA_N_sf"/>
</dbReference>
<evidence type="ECO:0000259" key="2">
    <source>
        <dbReference type="PROSITE" id="PS50076"/>
    </source>
</evidence>
<dbReference type="PANTHER" id="PTHR44094">
    <property type="entry name" value="DNAJ HEAT SHOCK N-TERMINAL DOMAIN-CONTAINING PROTEIN"/>
    <property type="match status" value="1"/>
</dbReference>
<feature type="transmembrane region" description="Helical" evidence="1">
    <location>
        <begin position="47"/>
        <end position="66"/>
    </location>
</feature>
<dbReference type="PROSITE" id="PS00636">
    <property type="entry name" value="DNAJ_1"/>
    <property type="match status" value="1"/>
</dbReference>
<evidence type="ECO:0000313" key="4">
    <source>
        <dbReference type="Proteomes" id="UP000030690"/>
    </source>
</evidence>
<dbReference type="Pfam" id="PF00226">
    <property type="entry name" value="DnaJ"/>
    <property type="match status" value="1"/>
</dbReference>
<dbReference type="PANTHER" id="PTHR44094:SF8">
    <property type="entry name" value="DNAJ HEAT SHOCK N-TERMINAL DOMAIN-CONTAINING PROTEIN-RELATED"/>
    <property type="match status" value="1"/>
</dbReference>
<dbReference type="InterPro" id="IPR018253">
    <property type="entry name" value="DnaJ_domain_CS"/>
</dbReference>
<keyword evidence="1" id="KW-1133">Transmembrane helix</keyword>
<dbReference type="EMBL" id="KI925083">
    <property type="protein sequence ID" value="ETW17990.1"/>
    <property type="molecule type" value="Genomic_DNA"/>
</dbReference>
<sequence length="911" mass="107583">MKCLKLFSFKSSKKNLHKNKLNSEYKNAYSCEDKTVKKYKRKVCETLFCKYINVLIWYILLYIIILNVCLWNSISSYDIEFNYIYGRKLYSTESLNREKTNTEKTIISKVNLLPNEIILSNLKNENNKREESVLEFNEQLIENLQKYKLWNNYIAIPYVKKYNPIKYNDIDNELNEKIDNVGKNGEDIISEMNNLWLQVMNNEKSKYLSLIHRLHKYYYNIKVKYKIPNDYHNAKWKECYEIIKMGEEDIEKRLNKMFKDCFKQKMIYLEDYRRLTVACIIAWKALSNYVQNSCRKVMSVYFNCIKKYNKNMYIDINQFNNNNINTKKYNTQLYEGKNFGKINFCECLISAPYIDEDNSDALLSVEDIFCIELEKGNSKMENEELNMNDERENRGNPNGNMEETKQIKLCDIKNDNPHDNTCINQNDIASNSSSDDTDNDINDDINIFHQSKKYSRIPRYDTSNLKGYNKNSYYLDLEAEWLFNSFLEIKKLDEKIKNKKRRRNKENMNNPLSPDNSENVFVDKTYYDILNVNPDADFVEIKNSYYKLALKYHPDKNKGDEEAKLMFQKINEAYQVLSDEERREQYDNYGKNATQNMFLIDGSFFFTLVFSSEKLCDYIGTLQISTFVKLVHERGMNSNDLLHSMREIQNKLSREQDIRETELALLLRDLLQPYVDGDPNWEKRMEEEISSLIYSNYSSSILKSIGWTYKNVAKTFIKENKSFCGLGAEITKMKAEFRHINNCSKVTRSAIRLNSKIFKNIQDNKMLMGNLSLMNNNKITDGNYRTFDNDSMNDEGKSSSKNDVIVYDNNTTEILKEKSKIVADILDDIFTIVLCDIELTVRYAADRVLRDEGCNKEIRLKRAEGIKIVGNLMNKWAKIKKQQMKDNKIDITDTIESALHVSRIRSRNQKD</sequence>
<dbReference type="Pfam" id="PF14308">
    <property type="entry name" value="DnaJ-X"/>
    <property type="match status" value="1"/>
</dbReference>
<dbReference type="Proteomes" id="UP000030690">
    <property type="component" value="Unassembled WGS sequence"/>
</dbReference>
<dbReference type="InterPro" id="IPR036869">
    <property type="entry name" value="J_dom_sf"/>
</dbReference>
<gene>
    <name evidence="3" type="ORF">PFFVO_03094</name>
</gene>
<keyword evidence="1" id="KW-0472">Membrane</keyword>
<dbReference type="SUPFAM" id="SSF46565">
    <property type="entry name" value="Chaperone J-domain"/>
    <property type="match status" value="1"/>
</dbReference>
<dbReference type="InterPro" id="IPR026894">
    <property type="entry name" value="DnaJ_X"/>
</dbReference>